<proteinExistence type="predicted"/>
<dbReference type="InterPro" id="IPR036259">
    <property type="entry name" value="MFS_trans_sf"/>
</dbReference>
<keyword evidence="1 4" id="KW-0812">Transmembrane</keyword>
<evidence type="ECO:0000259" key="5">
    <source>
        <dbReference type="PROSITE" id="PS50850"/>
    </source>
</evidence>
<sequence>MRYLTRTIVAVSAISLFTDVASEMLYPIMPIYLKSIGFSVLLIGILEGIAEATAGLSKGYFGQLSDRIGKRVPFVKWGYAMSAISKPMMAVLTAPLWIFGARFMDRLGKGVRTASRDALLSDESSPENKGKVFGFHRAMDTLGAAIGPFMALIFLALYPGNYRMLFIIAFIPGAIAVALTFLVKESKHTEKAKKEQAQKRPNFFSFLSYWKVAPKSFKTLVPILLLFTLFNSSDVFLLLKIKEAGLSDLYMVGIYIFYNLIYALAAWPMGMLADKLGMKRVLAFGLLLFGGAYLAMPAASTLLHFGLIFTIYALYAASTEGISKAWITNISDRKDSATAIGFFTAFSSIATLFASIIAGVIWETVSPAAVFMLSGSVALVCVGMIVLLKKRL</sequence>
<dbReference type="CDD" id="cd17370">
    <property type="entry name" value="MFS_MJ1317_like"/>
    <property type="match status" value="1"/>
</dbReference>
<dbReference type="InterPro" id="IPR020846">
    <property type="entry name" value="MFS_dom"/>
</dbReference>
<name>A0A1G6H468_9BACT</name>
<feature type="transmembrane region" description="Helical" evidence="4">
    <location>
        <begin position="249"/>
        <end position="269"/>
    </location>
</feature>
<feature type="transmembrane region" description="Helical" evidence="4">
    <location>
        <begin position="38"/>
        <end position="57"/>
    </location>
</feature>
<feature type="transmembrane region" description="Helical" evidence="4">
    <location>
        <begin position="281"/>
        <end position="299"/>
    </location>
</feature>
<protein>
    <submittedName>
        <fullName evidence="6">Sugar phosphate permease</fullName>
    </submittedName>
</protein>
<evidence type="ECO:0000256" key="1">
    <source>
        <dbReference type="ARBA" id="ARBA00022692"/>
    </source>
</evidence>
<evidence type="ECO:0000256" key="4">
    <source>
        <dbReference type="SAM" id="Phobius"/>
    </source>
</evidence>
<dbReference type="InterPro" id="IPR011701">
    <property type="entry name" value="MFS"/>
</dbReference>
<dbReference type="EMBL" id="FMYP01000006">
    <property type="protein sequence ID" value="SDB88878.1"/>
    <property type="molecule type" value="Genomic_DNA"/>
</dbReference>
<dbReference type="OrthoDB" id="9803985at2"/>
<dbReference type="PROSITE" id="PS50850">
    <property type="entry name" value="MFS"/>
    <property type="match status" value="1"/>
</dbReference>
<keyword evidence="2 4" id="KW-1133">Transmembrane helix</keyword>
<dbReference type="AlphaFoldDB" id="A0A1G6H468"/>
<feature type="transmembrane region" description="Helical" evidence="4">
    <location>
        <begin position="219"/>
        <end position="237"/>
    </location>
</feature>
<dbReference type="Proteomes" id="UP000199452">
    <property type="component" value="Unassembled WGS sequence"/>
</dbReference>
<evidence type="ECO:0000256" key="3">
    <source>
        <dbReference type="ARBA" id="ARBA00023136"/>
    </source>
</evidence>
<evidence type="ECO:0000313" key="6">
    <source>
        <dbReference type="EMBL" id="SDB88878.1"/>
    </source>
</evidence>
<gene>
    <name evidence="6" type="ORF">SAMN05216323_100674</name>
</gene>
<dbReference type="STRING" id="1640674.SAMN05216323_100674"/>
<dbReference type="GO" id="GO:0022857">
    <property type="term" value="F:transmembrane transporter activity"/>
    <property type="evidence" value="ECO:0007669"/>
    <property type="project" value="InterPro"/>
</dbReference>
<dbReference type="Gene3D" id="1.20.1250.20">
    <property type="entry name" value="MFS general substrate transporter like domains"/>
    <property type="match status" value="2"/>
</dbReference>
<dbReference type="Pfam" id="PF07690">
    <property type="entry name" value="MFS_1"/>
    <property type="match status" value="1"/>
</dbReference>
<feature type="transmembrane region" description="Helical" evidence="4">
    <location>
        <begin position="339"/>
        <end position="362"/>
    </location>
</feature>
<keyword evidence="3 4" id="KW-0472">Membrane</keyword>
<reference evidence="6 7" key="1">
    <citation type="submission" date="2016-09" db="EMBL/GenBank/DDBJ databases">
        <authorList>
            <person name="Capua I."/>
            <person name="De Benedictis P."/>
            <person name="Joannis T."/>
            <person name="Lombin L.H."/>
            <person name="Cattoli G."/>
        </authorList>
    </citation>
    <scope>NUCLEOTIDE SEQUENCE [LARGE SCALE GENOMIC DNA]</scope>
    <source>
        <strain evidence="6 7">A7P-90m</strain>
    </source>
</reference>
<organism evidence="6 7">
    <name type="scientific">Williamwhitmania taraxaci</name>
    <dbReference type="NCBI Taxonomy" id="1640674"/>
    <lineage>
        <taxon>Bacteria</taxon>
        <taxon>Pseudomonadati</taxon>
        <taxon>Bacteroidota</taxon>
        <taxon>Bacteroidia</taxon>
        <taxon>Bacteroidales</taxon>
        <taxon>Williamwhitmaniaceae</taxon>
        <taxon>Williamwhitmania</taxon>
    </lineage>
</organism>
<accession>A0A1G6H468</accession>
<feature type="transmembrane region" description="Helical" evidence="4">
    <location>
        <begin position="77"/>
        <end position="99"/>
    </location>
</feature>
<dbReference type="SUPFAM" id="SSF103473">
    <property type="entry name" value="MFS general substrate transporter"/>
    <property type="match status" value="1"/>
</dbReference>
<feature type="transmembrane region" description="Helical" evidence="4">
    <location>
        <begin position="368"/>
        <end position="388"/>
    </location>
</feature>
<feature type="transmembrane region" description="Helical" evidence="4">
    <location>
        <begin position="138"/>
        <end position="158"/>
    </location>
</feature>
<dbReference type="PANTHER" id="PTHR23518:SF2">
    <property type="entry name" value="MAJOR FACILITATOR SUPERFAMILY TRANSPORTER"/>
    <property type="match status" value="1"/>
</dbReference>
<dbReference type="PANTHER" id="PTHR23518">
    <property type="entry name" value="C-METHYLTRANSFERASE"/>
    <property type="match status" value="1"/>
</dbReference>
<evidence type="ECO:0000256" key="2">
    <source>
        <dbReference type="ARBA" id="ARBA00022989"/>
    </source>
</evidence>
<evidence type="ECO:0000313" key="7">
    <source>
        <dbReference type="Proteomes" id="UP000199452"/>
    </source>
</evidence>
<feature type="transmembrane region" description="Helical" evidence="4">
    <location>
        <begin position="305"/>
        <end position="327"/>
    </location>
</feature>
<keyword evidence="7" id="KW-1185">Reference proteome</keyword>
<feature type="transmembrane region" description="Helical" evidence="4">
    <location>
        <begin position="164"/>
        <end position="183"/>
    </location>
</feature>
<feature type="domain" description="Major facilitator superfamily (MFS) profile" evidence="5">
    <location>
        <begin position="1"/>
        <end position="392"/>
    </location>
</feature>